<keyword evidence="9" id="KW-1185">Reference proteome</keyword>
<evidence type="ECO:0000256" key="1">
    <source>
        <dbReference type="ARBA" id="ARBA00006082"/>
    </source>
</evidence>
<evidence type="ECO:0000259" key="6">
    <source>
        <dbReference type="SMART" id="SM00853"/>
    </source>
</evidence>
<dbReference type="RefSeq" id="WP_347326867.1">
    <property type="nucleotide sequence ID" value="NZ_JBCGUH010000016.1"/>
</dbReference>
<dbReference type="Gene3D" id="3.30.565.10">
    <property type="entry name" value="Histidine kinase-like ATPase, C-terminal domain"/>
    <property type="match status" value="1"/>
</dbReference>
<dbReference type="SUPFAM" id="SSF54211">
    <property type="entry name" value="Ribosomal protein S5 domain 2-like"/>
    <property type="match status" value="1"/>
</dbReference>
<name>A0ABW4RE29_9BACL</name>
<evidence type="ECO:0000256" key="5">
    <source>
        <dbReference type="SAM" id="MobiDB-lite"/>
    </source>
</evidence>
<reference evidence="9" key="1">
    <citation type="journal article" date="2019" name="Int. J. Syst. Evol. Microbiol.">
        <title>The Global Catalogue of Microorganisms (GCM) 10K type strain sequencing project: providing services to taxonomists for standard genome sequencing and annotation.</title>
        <authorList>
            <consortium name="The Broad Institute Genomics Platform"/>
            <consortium name="The Broad Institute Genome Sequencing Center for Infectious Disease"/>
            <person name="Wu L."/>
            <person name="Ma J."/>
        </authorList>
    </citation>
    <scope>NUCLEOTIDE SEQUENCE [LARGE SCALE GENOMIC DNA]</scope>
    <source>
        <strain evidence="9">CCUG 54950</strain>
    </source>
</reference>
<dbReference type="SUPFAM" id="SSF118116">
    <property type="entry name" value="DNA mismatch repair protein MutL"/>
    <property type="match status" value="1"/>
</dbReference>
<dbReference type="InterPro" id="IPR014790">
    <property type="entry name" value="MutL_C"/>
</dbReference>
<dbReference type="Gene3D" id="3.30.230.10">
    <property type="match status" value="1"/>
</dbReference>
<comment type="caution">
    <text evidence="8">The sequence shown here is derived from an EMBL/GenBank/DDBJ whole genome shotgun (WGS) entry which is preliminary data.</text>
</comment>
<dbReference type="GO" id="GO:0004519">
    <property type="term" value="F:endonuclease activity"/>
    <property type="evidence" value="ECO:0007669"/>
    <property type="project" value="UniProtKB-KW"/>
</dbReference>
<dbReference type="PANTHER" id="PTHR10073:SF12">
    <property type="entry name" value="DNA MISMATCH REPAIR PROTEIN MLH1"/>
    <property type="match status" value="1"/>
</dbReference>
<evidence type="ECO:0000256" key="3">
    <source>
        <dbReference type="ARBA" id="ARBA00023204"/>
    </source>
</evidence>
<accession>A0ABW4RE29</accession>
<evidence type="ECO:0000256" key="2">
    <source>
        <dbReference type="ARBA" id="ARBA00022763"/>
    </source>
</evidence>
<keyword evidence="8" id="KW-0540">Nuclease</keyword>
<dbReference type="HAMAP" id="MF_00149">
    <property type="entry name" value="DNA_mis_repair"/>
    <property type="match status" value="1"/>
</dbReference>
<feature type="region of interest" description="Disordered" evidence="5">
    <location>
        <begin position="465"/>
        <end position="603"/>
    </location>
</feature>
<dbReference type="InterPro" id="IPR002099">
    <property type="entry name" value="MutL/Mlh/PMS"/>
</dbReference>
<dbReference type="Proteomes" id="UP001597233">
    <property type="component" value="Unassembled WGS sequence"/>
</dbReference>
<dbReference type="CDD" id="cd16926">
    <property type="entry name" value="HATPase_MutL-MLH-PMS-like"/>
    <property type="match status" value="1"/>
</dbReference>
<feature type="compositionally biased region" description="Polar residues" evidence="5">
    <location>
        <begin position="505"/>
        <end position="557"/>
    </location>
</feature>
<keyword evidence="3 4" id="KW-0234">DNA repair</keyword>
<dbReference type="Pfam" id="PF01119">
    <property type="entry name" value="DNA_mis_repair"/>
    <property type="match status" value="1"/>
</dbReference>
<evidence type="ECO:0000313" key="9">
    <source>
        <dbReference type="Proteomes" id="UP001597233"/>
    </source>
</evidence>
<dbReference type="NCBIfam" id="NF000950">
    <property type="entry name" value="PRK00095.1-3"/>
    <property type="match status" value="1"/>
</dbReference>
<feature type="domain" description="DNA mismatch repair protein S5" evidence="7">
    <location>
        <begin position="209"/>
        <end position="327"/>
    </location>
</feature>
<dbReference type="InterPro" id="IPR038973">
    <property type="entry name" value="MutL/Mlh/Pms-like"/>
</dbReference>
<dbReference type="EMBL" id="JBHUEH010000007">
    <property type="protein sequence ID" value="MFD1884255.1"/>
    <property type="molecule type" value="Genomic_DNA"/>
</dbReference>
<dbReference type="SMART" id="SM01340">
    <property type="entry name" value="DNA_mis_repair"/>
    <property type="match status" value="1"/>
</dbReference>
<gene>
    <name evidence="4 8" type="primary">mutL</name>
    <name evidence="8" type="ORF">ACFSC9_01850</name>
</gene>
<dbReference type="InterPro" id="IPR036890">
    <property type="entry name" value="HATPase_C_sf"/>
</dbReference>
<sequence>MGKIRVLDEHIANQIAAGEVVERPASVVKELVENAIDAKATRIDVYIGEGGLESIRVQDNGLGIAAEDCETAFYRHATSKLADDRDLYQITSLGFRGEALPSIAAVSKVELLTSATDDGAGRRLIIEGGTLKSNEDDAAPRGTDFRVNALFYNTPARLKYMKTVQTELGHISDMMYRISLAHPEIAFTLRHNSNLLLQTPGTGDMLQVIAAVYGTSAAKMVLPINSDSLDYRIDGFIGRPEIARANRNAMSVIVNGRYVKNYAVNQAILRAYHTLLPINRYPLTVLRLAMHPSLVDVNVHPAKMEVRFSKEPELMQFVEEAVRQALRREILIPHVTKQTVKRGNSESIIQEQFNFTRPQPEGDAYAGNDLFTPAGEGHAASQTQTHGVAADDIGELDAPYVPPLTDQDLPPEHRIQSGTATHLTAAQTEGQFQSAPTTGDAHPIDTATTNDQYMIDSADLHHVATQQATASVQQQAPTAEPAQAGHQAQQQLHSQGDDKRGQAISAEQQASRAHSTDQTTSHMATNLSNIDPASVSASSNDTTIPAAQRPATASSATGPFATGTASHTTASSGIRERAASYTSDKRGTAPSARPQQRPGASRTVPAELLYGTTEQPDVPEFPEMTLIGQHHGTYLIAQNDEGLFLIDQHAAHERVNYEFYYEKFGQPESVSQELLLPITLEFTRAEADKLKDRLHWFERVGVYLEPFGGQTFRVCAYPYWFPKGEEQRVIEEMAEWVLSERKIDLAKLREQASTLCSCKASIKANQRLTEMEAQTLIKRLSACRQPYTCPHGRPIVVSFSSYDLEKLFKRVM</sequence>
<dbReference type="SUPFAM" id="SSF55874">
    <property type="entry name" value="ATPase domain of HSP90 chaperone/DNA topoisomerase II/histidine kinase"/>
    <property type="match status" value="1"/>
</dbReference>
<feature type="compositionally biased region" description="Low complexity" evidence="5">
    <location>
        <begin position="465"/>
        <end position="494"/>
    </location>
</feature>
<dbReference type="InterPro" id="IPR014762">
    <property type="entry name" value="DNA_mismatch_repair_CS"/>
</dbReference>
<dbReference type="PANTHER" id="PTHR10073">
    <property type="entry name" value="DNA MISMATCH REPAIR PROTEIN MLH, PMS, MUTL"/>
    <property type="match status" value="1"/>
</dbReference>
<dbReference type="Gene3D" id="3.30.1370.100">
    <property type="entry name" value="MutL, C-terminal domain, regulatory subdomain"/>
    <property type="match status" value="1"/>
</dbReference>
<dbReference type="InterPro" id="IPR042121">
    <property type="entry name" value="MutL_C_regsub"/>
</dbReference>
<dbReference type="Pfam" id="PF13589">
    <property type="entry name" value="HATPase_c_3"/>
    <property type="match status" value="1"/>
</dbReference>
<dbReference type="InterPro" id="IPR042120">
    <property type="entry name" value="MutL_C_dimsub"/>
</dbReference>
<feature type="domain" description="MutL C-terminal dimerisation" evidence="6">
    <location>
        <begin position="626"/>
        <end position="768"/>
    </location>
</feature>
<keyword evidence="8" id="KW-0378">Hydrolase</keyword>
<comment type="function">
    <text evidence="4">This protein is involved in the repair of mismatches in DNA. It is required for dam-dependent methyl-directed DNA mismatch repair. May act as a 'molecular matchmaker', a protein that promotes the formation of a stable complex between two or more DNA-binding proteins in an ATP-dependent manner without itself being part of a final effector complex.</text>
</comment>
<dbReference type="SMART" id="SM00853">
    <property type="entry name" value="MutL_C"/>
    <property type="match status" value="1"/>
</dbReference>
<dbReference type="InterPro" id="IPR037198">
    <property type="entry name" value="MutL_C_sf"/>
</dbReference>
<protein>
    <recommendedName>
        <fullName evidence="4">DNA mismatch repair protein MutL</fullName>
    </recommendedName>
</protein>
<dbReference type="InterPro" id="IPR020568">
    <property type="entry name" value="Ribosomal_Su5_D2-typ_SF"/>
</dbReference>
<evidence type="ECO:0000259" key="7">
    <source>
        <dbReference type="SMART" id="SM01340"/>
    </source>
</evidence>
<dbReference type="InterPro" id="IPR014721">
    <property type="entry name" value="Ribsml_uS5_D2-typ_fold_subgr"/>
</dbReference>
<dbReference type="InterPro" id="IPR013507">
    <property type="entry name" value="DNA_mismatch_S5_2-like"/>
</dbReference>
<dbReference type="Pfam" id="PF08676">
    <property type="entry name" value="MutL_C"/>
    <property type="match status" value="1"/>
</dbReference>
<dbReference type="CDD" id="cd00782">
    <property type="entry name" value="MutL_Trans"/>
    <property type="match status" value="1"/>
</dbReference>
<comment type="similarity">
    <text evidence="1 4">Belongs to the DNA mismatch repair MutL/HexB family.</text>
</comment>
<dbReference type="Gene3D" id="3.30.1540.20">
    <property type="entry name" value="MutL, C-terminal domain, dimerisation subdomain"/>
    <property type="match status" value="1"/>
</dbReference>
<keyword evidence="2 4" id="KW-0227">DNA damage</keyword>
<feature type="compositionally biased region" description="Low complexity" evidence="5">
    <location>
        <begin position="561"/>
        <end position="573"/>
    </location>
</feature>
<evidence type="ECO:0000313" key="8">
    <source>
        <dbReference type="EMBL" id="MFD1884255.1"/>
    </source>
</evidence>
<proteinExistence type="inferred from homology"/>
<organism evidence="8 9">
    <name type="scientific">Paenibacillus wenxiniae</name>
    <dbReference type="NCBI Taxonomy" id="1636843"/>
    <lineage>
        <taxon>Bacteria</taxon>
        <taxon>Bacillati</taxon>
        <taxon>Bacillota</taxon>
        <taxon>Bacilli</taxon>
        <taxon>Bacillales</taxon>
        <taxon>Paenibacillaceae</taxon>
        <taxon>Paenibacillus</taxon>
    </lineage>
</organism>
<keyword evidence="8" id="KW-0255">Endonuclease</keyword>
<evidence type="ECO:0000256" key="4">
    <source>
        <dbReference type="HAMAP-Rule" id="MF_00149"/>
    </source>
</evidence>
<feature type="compositionally biased region" description="Basic and acidic residues" evidence="5">
    <location>
        <begin position="574"/>
        <end position="587"/>
    </location>
</feature>
<dbReference type="PROSITE" id="PS00058">
    <property type="entry name" value="DNA_MISMATCH_REPAIR_1"/>
    <property type="match status" value="1"/>
</dbReference>
<dbReference type="NCBIfam" id="TIGR00585">
    <property type="entry name" value="mutl"/>
    <property type="match status" value="1"/>
</dbReference>
<dbReference type="InterPro" id="IPR020667">
    <property type="entry name" value="DNA_mismatch_repair_MutL"/>
</dbReference>